<sequence length="354" mass="40954">MKKQNISTMIKIAILTGLIPLSSYASICTIVERKFERKDFEKISDFDEEYRQRYEKYKERCDLGKYKVAEEAYQRELKKDNQEKKEHQDFIKDRESIEISKEDLRDFYDNSPIIAYRASLKYRAYNGDKDIYLQKMSDANAICQNMLSDKNAKAKTALVEIAEKDHMGQVETPVAVQEQLESRFDSNAATAAFTIGQKKWYNSGDNIEAGTVTNEFETSRKERIEFNADLEIRQASGLPSTFVGDIRALEFSKIECVSNPVNKQDKLDDIDTKTTLQTKVNSAEIDSDEDEQKVIVKFDEQERQNFLKQKGSRDSDDSNDTRISDIRRGQTTEKYEIQSQIDFLLDGNNRGMNQ</sequence>
<evidence type="ECO:0008006" key="4">
    <source>
        <dbReference type="Google" id="ProtNLM"/>
    </source>
</evidence>
<organism evidence="2 3">
    <name type="scientific">Halobacteriovorax vibrionivorans</name>
    <dbReference type="NCBI Taxonomy" id="2152716"/>
    <lineage>
        <taxon>Bacteria</taxon>
        <taxon>Pseudomonadati</taxon>
        <taxon>Bdellovibrionota</taxon>
        <taxon>Bacteriovoracia</taxon>
        <taxon>Bacteriovoracales</taxon>
        <taxon>Halobacteriovoraceae</taxon>
        <taxon>Halobacteriovorax</taxon>
    </lineage>
</organism>
<name>A0ABY0IEP0_9BACT</name>
<dbReference type="EMBL" id="QDKL01000003">
    <property type="protein sequence ID" value="RZF21060.1"/>
    <property type="molecule type" value="Genomic_DNA"/>
</dbReference>
<gene>
    <name evidence="2" type="ORF">DAY19_13860</name>
</gene>
<comment type="caution">
    <text evidence="2">The sequence shown here is derived from an EMBL/GenBank/DDBJ whole genome shotgun (WGS) entry which is preliminary data.</text>
</comment>
<dbReference type="RefSeq" id="WP_115363490.1">
    <property type="nucleotide sequence ID" value="NZ_QDKL01000003.1"/>
</dbReference>
<proteinExistence type="predicted"/>
<protein>
    <recommendedName>
        <fullName evidence="4">Organic solvent tolerance-like N-terminal domain-containing protein</fullName>
    </recommendedName>
</protein>
<evidence type="ECO:0000313" key="2">
    <source>
        <dbReference type="EMBL" id="RZF21060.1"/>
    </source>
</evidence>
<reference evidence="3" key="1">
    <citation type="journal article" date="2019" name="Int. J. Syst. Evol. Microbiol.">
        <title>Halobacteriovorax valvorus sp. nov., a novel prokaryotic predator isolated from coastal seawater of China.</title>
        <authorList>
            <person name="Chen M.-X."/>
        </authorList>
    </citation>
    <scope>NUCLEOTIDE SEQUENCE [LARGE SCALE GENOMIC DNA]</scope>
    <source>
        <strain evidence="3">BL9</strain>
    </source>
</reference>
<evidence type="ECO:0000256" key="1">
    <source>
        <dbReference type="SAM" id="MobiDB-lite"/>
    </source>
</evidence>
<feature type="region of interest" description="Disordered" evidence="1">
    <location>
        <begin position="305"/>
        <end position="334"/>
    </location>
</feature>
<dbReference type="Proteomes" id="UP000443582">
    <property type="component" value="Unassembled WGS sequence"/>
</dbReference>
<keyword evidence="3" id="KW-1185">Reference proteome</keyword>
<evidence type="ECO:0000313" key="3">
    <source>
        <dbReference type="Proteomes" id="UP000443582"/>
    </source>
</evidence>
<accession>A0ABY0IEP0</accession>